<keyword evidence="6 7" id="KW-0472">Membrane</keyword>
<comment type="subcellular location">
    <subcellularLocation>
        <location evidence="1 7">Membrane</location>
        <topology evidence="1 7">Multi-pass membrane protein</topology>
    </subcellularLocation>
</comment>
<dbReference type="Pfam" id="PF01384">
    <property type="entry name" value="PHO4"/>
    <property type="match status" value="1"/>
</dbReference>
<sequence>MNVLWRVVTVYKWAIIVAVAVATLIGALLSLVKLWWFLWLEGKFSSAQTIKTIRKDKSLKHPCAESQDQVCNGTTDDNINFDEAFREFMQMRVLDTVHEEDERSWASPETIPEPEHVQPASHSTTGQSTPFKQLLESTPNHLVQSRNFQKIHKTTACENVSKFITDFKNSTLSPVIEFDRHTLIRHAQAENFDEMEDFFSFPQLLASCIFALIQAASEVPAILSPYGAIADVYMHREKYSRNGEEVGPIQVTRWFRAIGGFSASMGFFLCGWRLTQCLGGKLTYISNSRGLASQLATVATMITLPRIKLPVSSTHAFIGSLVGVGIADDPRNVNWKLLLKFFCGWILTILFCCGTAYGIFSISIHSPAYVVP</sequence>
<accession>A0A438D8V5</accession>
<organism evidence="9 10">
    <name type="scientific">Vitis vinifera</name>
    <name type="common">Grape</name>
    <dbReference type="NCBI Taxonomy" id="29760"/>
    <lineage>
        <taxon>Eukaryota</taxon>
        <taxon>Viridiplantae</taxon>
        <taxon>Streptophyta</taxon>
        <taxon>Embryophyta</taxon>
        <taxon>Tracheophyta</taxon>
        <taxon>Spermatophyta</taxon>
        <taxon>Magnoliopsida</taxon>
        <taxon>eudicotyledons</taxon>
        <taxon>Gunneridae</taxon>
        <taxon>Pentapetalae</taxon>
        <taxon>rosids</taxon>
        <taxon>Vitales</taxon>
        <taxon>Vitaceae</taxon>
        <taxon>Viteae</taxon>
        <taxon>Vitis</taxon>
    </lineage>
</organism>
<comment type="caution">
    <text evidence="9">The sequence shown here is derived from an EMBL/GenBank/DDBJ whole genome shotgun (WGS) entry which is preliminary data.</text>
</comment>
<evidence type="ECO:0000256" key="6">
    <source>
        <dbReference type="ARBA" id="ARBA00023136"/>
    </source>
</evidence>
<reference evidence="9 10" key="1">
    <citation type="journal article" date="2018" name="PLoS Genet.">
        <title>Population sequencing reveals clonal diversity and ancestral inbreeding in the grapevine cultivar Chardonnay.</title>
        <authorList>
            <person name="Roach M.J."/>
            <person name="Johnson D.L."/>
            <person name="Bohlmann J."/>
            <person name="van Vuuren H.J."/>
            <person name="Jones S.J."/>
            <person name="Pretorius I.S."/>
            <person name="Schmidt S.A."/>
            <person name="Borneman A.R."/>
        </authorList>
    </citation>
    <scope>NUCLEOTIDE SEQUENCE [LARGE SCALE GENOMIC DNA]</scope>
    <source>
        <strain evidence="10">cv. Chardonnay</strain>
        <tissue evidence="9">Leaf</tissue>
    </source>
</reference>
<dbReference type="InterPro" id="IPR001204">
    <property type="entry name" value="Phos_transporter"/>
</dbReference>
<keyword evidence="3 7" id="KW-0592">Phosphate transport</keyword>
<dbReference type="AlphaFoldDB" id="A0A438D8V5"/>
<dbReference type="GO" id="GO:0016020">
    <property type="term" value="C:membrane"/>
    <property type="evidence" value="ECO:0007669"/>
    <property type="project" value="UniProtKB-SubCell"/>
</dbReference>
<keyword evidence="4 7" id="KW-0812">Transmembrane</keyword>
<dbReference type="Proteomes" id="UP000288805">
    <property type="component" value="Unassembled WGS sequence"/>
</dbReference>
<proteinExistence type="inferred from homology"/>
<gene>
    <name evidence="9" type="primary">Slc20a1_0</name>
    <name evidence="9" type="ORF">CK203_087121</name>
</gene>
<comment type="caution">
    <text evidence="7">Lacks conserved residue(s) required for the propagation of feature annotation.</text>
</comment>
<comment type="similarity">
    <text evidence="7">Belongs to the inorganic phosphate transporter (PiT) (TC 2.A.20) family.</text>
</comment>
<feature type="compositionally biased region" description="Polar residues" evidence="8">
    <location>
        <begin position="120"/>
        <end position="131"/>
    </location>
</feature>
<name>A0A438D8V5_VITVI</name>
<evidence type="ECO:0000313" key="9">
    <source>
        <dbReference type="EMBL" id="RVW31874.1"/>
    </source>
</evidence>
<evidence type="ECO:0000256" key="4">
    <source>
        <dbReference type="ARBA" id="ARBA00022692"/>
    </source>
</evidence>
<evidence type="ECO:0000256" key="7">
    <source>
        <dbReference type="RuleBase" id="RU363058"/>
    </source>
</evidence>
<keyword evidence="5 7" id="KW-1133">Transmembrane helix</keyword>
<protein>
    <recommendedName>
        <fullName evidence="7">Phosphate transporter</fullName>
    </recommendedName>
</protein>
<keyword evidence="2 7" id="KW-0813">Transport</keyword>
<evidence type="ECO:0000256" key="2">
    <source>
        <dbReference type="ARBA" id="ARBA00022448"/>
    </source>
</evidence>
<dbReference type="GO" id="GO:0005315">
    <property type="term" value="F:phosphate transmembrane transporter activity"/>
    <property type="evidence" value="ECO:0007669"/>
    <property type="project" value="InterPro"/>
</dbReference>
<feature type="region of interest" description="Disordered" evidence="8">
    <location>
        <begin position="102"/>
        <end position="131"/>
    </location>
</feature>
<dbReference type="EMBL" id="QGNW01001736">
    <property type="protein sequence ID" value="RVW31874.1"/>
    <property type="molecule type" value="Genomic_DNA"/>
</dbReference>
<feature type="transmembrane region" description="Helical" evidence="7">
    <location>
        <begin position="341"/>
        <end position="364"/>
    </location>
</feature>
<dbReference type="GO" id="GO:0006817">
    <property type="term" value="P:phosphate ion transport"/>
    <property type="evidence" value="ECO:0007669"/>
    <property type="project" value="UniProtKB-KW"/>
</dbReference>
<comment type="function">
    <text evidence="7">Sodium-phosphate symporter.</text>
</comment>
<evidence type="ECO:0000313" key="10">
    <source>
        <dbReference type="Proteomes" id="UP000288805"/>
    </source>
</evidence>
<evidence type="ECO:0000256" key="5">
    <source>
        <dbReference type="ARBA" id="ARBA00022989"/>
    </source>
</evidence>
<feature type="transmembrane region" description="Helical" evidence="7">
    <location>
        <begin position="13"/>
        <end position="38"/>
    </location>
</feature>
<evidence type="ECO:0000256" key="1">
    <source>
        <dbReference type="ARBA" id="ARBA00004141"/>
    </source>
</evidence>
<dbReference type="PANTHER" id="PTHR11101">
    <property type="entry name" value="PHOSPHATE TRANSPORTER"/>
    <property type="match status" value="1"/>
</dbReference>
<evidence type="ECO:0000256" key="8">
    <source>
        <dbReference type="SAM" id="MobiDB-lite"/>
    </source>
</evidence>
<evidence type="ECO:0000256" key="3">
    <source>
        <dbReference type="ARBA" id="ARBA00022592"/>
    </source>
</evidence>
<dbReference type="PANTHER" id="PTHR11101:SF89">
    <property type="entry name" value="PHOSPHATE TRANSPORTER"/>
    <property type="match status" value="1"/>
</dbReference>